<evidence type="ECO:0000256" key="1">
    <source>
        <dbReference type="SAM" id="MobiDB-lite"/>
    </source>
</evidence>
<feature type="compositionally biased region" description="Low complexity" evidence="1">
    <location>
        <begin position="97"/>
        <end position="107"/>
    </location>
</feature>
<reference evidence="2" key="1">
    <citation type="submission" date="2020-05" db="EMBL/GenBank/DDBJ databases">
        <title>WGS assembly of Panicum virgatum.</title>
        <authorList>
            <person name="Lovell J.T."/>
            <person name="Jenkins J."/>
            <person name="Shu S."/>
            <person name="Juenger T.E."/>
            <person name="Schmutz J."/>
        </authorList>
    </citation>
    <scope>NUCLEOTIDE SEQUENCE</scope>
    <source>
        <strain evidence="2">AP13</strain>
    </source>
</reference>
<feature type="region of interest" description="Disordered" evidence="1">
    <location>
        <begin position="1"/>
        <end position="34"/>
    </location>
</feature>
<comment type="caution">
    <text evidence="2">The sequence shown here is derived from an EMBL/GenBank/DDBJ whole genome shotgun (WGS) entry which is preliminary data.</text>
</comment>
<dbReference type="Proteomes" id="UP000823388">
    <property type="component" value="Chromosome 4N"/>
</dbReference>
<name>A0A8T0TH88_PANVG</name>
<accession>A0A8T0TH88</accession>
<feature type="compositionally biased region" description="Basic and acidic residues" evidence="1">
    <location>
        <begin position="20"/>
        <end position="31"/>
    </location>
</feature>
<dbReference type="AlphaFoldDB" id="A0A8T0TH88"/>
<proteinExistence type="predicted"/>
<keyword evidence="3" id="KW-1185">Reference proteome</keyword>
<feature type="compositionally biased region" description="Basic residues" evidence="1">
    <location>
        <begin position="1"/>
        <end position="15"/>
    </location>
</feature>
<evidence type="ECO:0000313" key="2">
    <source>
        <dbReference type="EMBL" id="KAG2608505.1"/>
    </source>
</evidence>
<feature type="compositionally biased region" description="Basic and acidic residues" evidence="1">
    <location>
        <begin position="115"/>
        <end position="124"/>
    </location>
</feature>
<feature type="region of interest" description="Disordered" evidence="1">
    <location>
        <begin position="97"/>
        <end position="124"/>
    </location>
</feature>
<protein>
    <submittedName>
        <fullName evidence="2">Uncharacterized protein</fullName>
    </submittedName>
</protein>
<evidence type="ECO:0000313" key="3">
    <source>
        <dbReference type="Proteomes" id="UP000823388"/>
    </source>
</evidence>
<sequence>MPRRRDRSRARRWRGRQTASRRDRARPESGHSSRAPCWCARAEAGMVENRHATRAAIAAQVLDLESLGFCPPKIDHPLFCDSSPGLLLPGTARAMATHHSSATATRSPPKALQKSLEDDGRIEEPHPLGFRAQISTDEELKRGGGRCLNSEIQTTPMFFHFGLLIGNPNTHRKF</sequence>
<organism evidence="2 3">
    <name type="scientific">Panicum virgatum</name>
    <name type="common">Blackwell switchgrass</name>
    <dbReference type="NCBI Taxonomy" id="38727"/>
    <lineage>
        <taxon>Eukaryota</taxon>
        <taxon>Viridiplantae</taxon>
        <taxon>Streptophyta</taxon>
        <taxon>Embryophyta</taxon>
        <taxon>Tracheophyta</taxon>
        <taxon>Spermatophyta</taxon>
        <taxon>Magnoliopsida</taxon>
        <taxon>Liliopsida</taxon>
        <taxon>Poales</taxon>
        <taxon>Poaceae</taxon>
        <taxon>PACMAD clade</taxon>
        <taxon>Panicoideae</taxon>
        <taxon>Panicodae</taxon>
        <taxon>Paniceae</taxon>
        <taxon>Panicinae</taxon>
        <taxon>Panicum</taxon>
        <taxon>Panicum sect. Hiantes</taxon>
    </lineage>
</organism>
<gene>
    <name evidence="2" type="ORF">PVAP13_4NG324080</name>
</gene>
<dbReference type="EMBL" id="CM029044">
    <property type="protein sequence ID" value="KAG2608505.1"/>
    <property type="molecule type" value="Genomic_DNA"/>
</dbReference>